<evidence type="ECO:0000256" key="8">
    <source>
        <dbReference type="ARBA" id="ARBA00023326"/>
    </source>
</evidence>
<evidence type="ECO:0000259" key="12">
    <source>
        <dbReference type="PROSITE" id="PS51910"/>
    </source>
</evidence>
<dbReference type="InterPro" id="IPR014756">
    <property type="entry name" value="Ig_E-set"/>
</dbReference>
<dbReference type="EC" id="3.2.1.14" evidence="3"/>
<dbReference type="InterPro" id="IPR029070">
    <property type="entry name" value="Chitinase_insertion_sf"/>
</dbReference>
<dbReference type="Pfam" id="PF00704">
    <property type="entry name" value="Glyco_hydro_18"/>
    <property type="match status" value="1"/>
</dbReference>
<dbReference type="InterPro" id="IPR022409">
    <property type="entry name" value="PKD/Chitinase_dom"/>
</dbReference>
<reference evidence="13" key="1">
    <citation type="submission" date="2019-03" db="EMBL/GenBank/DDBJ databases">
        <title>Complete genome sequences of Enterobacter asburiae str. MRY18-106 isolated from a patient in Japan.</title>
        <authorList>
            <person name="Sekizuka T."/>
            <person name="Matsui M."/>
            <person name="Takara T."/>
            <person name="Uechi A."/>
            <person name="Harakuni M."/>
            <person name="Kimura T."/>
            <person name="Suzuki S."/>
            <person name="Kuroda M."/>
        </authorList>
    </citation>
    <scope>NUCLEOTIDE SEQUENCE</scope>
    <source>
        <strain evidence="13">MRY18-106</strain>
    </source>
</reference>
<name>A0A455VND9_ENTAS</name>
<dbReference type="InterPro" id="IPR001223">
    <property type="entry name" value="Glyco_hydro18_cat"/>
</dbReference>
<dbReference type="SUPFAM" id="SSF49299">
    <property type="entry name" value="PKD domain"/>
    <property type="match status" value="1"/>
</dbReference>
<feature type="domain" description="GH18" evidence="12">
    <location>
        <begin position="156"/>
        <end position="561"/>
    </location>
</feature>
<evidence type="ECO:0000256" key="6">
    <source>
        <dbReference type="ARBA" id="ARBA00023277"/>
    </source>
</evidence>
<dbReference type="GO" id="GO:0006032">
    <property type="term" value="P:chitin catabolic process"/>
    <property type="evidence" value="ECO:0007669"/>
    <property type="project" value="UniProtKB-KW"/>
</dbReference>
<dbReference type="SUPFAM" id="SSF81296">
    <property type="entry name" value="E set domains"/>
    <property type="match status" value="1"/>
</dbReference>
<feature type="signal peptide" evidence="11">
    <location>
        <begin position="1"/>
        <end position="22"/>
    </location>
</feature>
<feature type="compositionally biased region" description="Polar residues" evidence="10">
    <location>
        <begin position="806"/>
        <end position="815"/>
    </location>
</feature>
<dbReference type="Gene3D" id="3.10.50.10">
    <property type="match status" value="1"/>
</dbReference>
<dbReference type="Gene3D" id="2.60.40.10">
    <property type="entry name" value="Immunoglobulins"/>
    <property type="match status" value="3"/>
</dbReference>
<dbReference type="GO" id="GO:0008843">
    <property type="term" value="F:endochitinase activity"/>
    <property type="evidence" value="ECO:0007669"/>
    <property type="project" value="UniProtKB-EC"/>
</dbReference>
<dbReference type="GO" id="GO:0005576">
    <property type="term" value="C:extracellular region"/>
    <property type="evidence" value="ECO:0007669"/>
    <property type="project" value="InterPro"/>
</dbReference>
<dbReference type="CDD" id="cd12215">
    <property type="entry name" value="ChiC_BD"/>
    <property type="match status" value="2"/>
</dbReference>
<dbReference type="SUPFAM" id="SSF51055">
    <property type="entry name" value="Carbohydrate binding domain"/>
    <property type="match status" value="2"/>
</dbReference>
<evidence type="ECO:0000256" key="9">
    <source>
        <dbReference type="RuleBase" id="RU000489"/>
    </source>
</evidence>
<comment type="similarity">
    <text evidence="2">Belongs to the glycosyl hydrolase 18 family. Chitinase class II subfamily.</text>
</comment>
<dbReference type="Pfam" id="PF17963">
    <property type="entry name" value="Big_9"/>
    <property type="match status" value="1"/>
</dbReference>
<dbReference type="InterPro" id="IPR011583">
    <property type="entry name" value="Chitinase_II/V-like_cat"/>
</dbReference>
<dbReference type="GO" id="GO:0030246">
    <property type="term" value="F:carbohydrate binding"/>
    <property type="evidence" value="ECO:0007669"/>
    <property type="project" value="InterPro"/>
</dbReference>
<evidence type="ECO:0000256" key="3">
    <source>
        <dbReference type="ARBA" id="ARBA00012729"/>
    </source>
</evidence>
<dbReference type="CDD" id="cd11304">
    <property type="entry name" value="Cadherin_repeat"/>
    <property type="match status" value="1"/>
</dbReference>
<proteinExistence type="inferred from homology"/>
<feature type="region of interest" description="Disordered" evidence="10">
    <location>
        <begin position="753"/>
        <end position="818"/>
    </location>
</feature>
<dbReference type="SMART" id="SM00636">
    <property type="entry name" value="Glyco_18"/>
    <property type="match status" value="1"/>
</dbReference>
<dbReference type="SMART" id="SM00495">
    <property type="entry name" value="ChtBD3"/>
    <property type="match status" value="2"/>
</dbReference>
<sequence>MKFLKPKYLALFVAAAASPVFAAVPGKATIASGNDKFAIVEVDQSASAYNSLVKVHDGADVKVQWDVWSGAAPTSAKVLLDGKTVWTGAGSMSGTATFKVTKGGRYQETVELCNASGCSTSASKLIIVADTDGSHLLPLNTTMQENNKNLSKHSDKVVGAYFPEWGVYDRNFPVDKIPAANLNHILYGFIPICGGDGINDSLKTIEGGNSFEALKRACAGRQDFQVAIHDPWAALQKPQAGVSSWDDPYKGNFGQLMAMKKANPGLKVLPSIGGWTLSDPFFKMHDKAIRDRFVASVKDFLKTWKFFDGVDIDWEFPGGGGQNETLGNPQQDKETYTALMRELRAMMNELSAETGRTFELTSAIGSGSDKIEDVDYTAAQQYMDHIFLMSYDFYGGWSNTDLGHQAALRAPANKPDTNYTTENGVNALLAQGVQPGKIVVGTAMYGRGWTGVHGYSNNNPFTGTATGMVKGTWEPGVVDYRQIVNEYKGKAGWEYNYDATAEAPYLFNKTTGDLITYEDARSATAKGQYVLAKNLGGLFAWSIDSDTGDILNAMNESLTGGGAAPVDPVVTNHAPVATSADQSVTGPATVTLDGSASTDPDGDAITYKWTQISGPSVTITNSTKAKATFNVAAVTSNQTLAFRLTVTDAKGLSSTADVQVVNKASKANQAPVVNQMEAVTLEAGQSFSLHAQANDPDGDALTYSWSVPANMQATGADTANLNITAPDVDTESTYTLTVVVSDGKSSVQTNVQVTVTPKAAETPSDEGNTPSDEGNTPSDEGNTPSDEGNTPSDEGNTPSDERNTPSDEGSATNSCDKPVDANASKYAAWSASKVYNAGNTVSFDNLVWKAKYWTQGNQPGFGVDAWELVSQVKFNWRSDVVYNGGDTTTYNGYTYSAKWWTKGDKPGSSDVWVKKGPATDCK</sequence>
<dbReference type="GO" id="GO:0000272">
    <property type="term" value="P:polysaccharide catabolic process"/>
    <property type="evidence" value="ECO:0007669"/>
    <property type="project" value="UniProtKB-KW"/>
</dbReference>
<evidence type="ECO:0000256" key="1">
    <source>
        <dbReference type="ARBA" id="ARBA00000822"/>
    </source>
</evidence>
<dbReference type="PROSITE" id="PS51910">
    <property type="entry name" value="GH18_2"/>
    <property type="match status" value="1"/>
</dbReference>
<dbReference type="Pfam" id="PF08329">
    <property type="entry name" value="ChitinaseA_N"/>
    <property type="match status" value="1"/>
</dbReference>
<dbReference type="PANTHER" id="PTHR11177">
    <property type="entry name" value="CHITINASE"/>
    <property type="match status" value="1"/>
</dbReference>
<comment type="catalytic activity">
    <reaction evidence="1">
        <text>Random endo-hydrolysis of N-acetyl-beta-D-glucosaminide (1-&gt;4)-beta-linkages in chitin and chitodextrins.</text>
        <dbReference type="EC" id="3.2.1.14"/>
    </reaction>
</comment>
<dbReference type="InterPro" id="IPR013540">
    <property type="entry name" value="ChitinaseA_N"/>
</dbReference>
<keyword evidence="8" id="KW-0624">Polysaccharide degradation</keyword>
<dbReference type="Pfam" id="PF22352">
    <property type="entry name" value="K319L-like_PKD"/>
    <property type="match status" value="1"/>
</dbReference>
<evidence type="ECO:0000256" key="10">
    <source>
        <dbReference type="SAM" id="MobiDB-lite"/>
    </source>
</evidence>
<evidence type="ECO:0000256" key="7">
    <source>
        <dbReference type="ARBA" id="ARBA00023295"/>
    </source>
</evidence>
<dbReference type="EMBL" id="AP019533">
    <property type="protein sequence ID" value="BBI94843.1"/>
    <property type="molecule type" value="Genomic_DNA"/>
</dbReference>
<feature type="chain" id="PRO_5019823662" description="chitinase" evidence="11">
    <location>
        <begin position="23"/>
        <end position="922"/>
    </location>
</feature>
<keyword evidence="5" id="KW-0146">Chitin degradation</keyword>
<dbReference type="PROSITE" id="PS01095">
    <property type="entry name" value="GH18_1"/>
    <property type="match status" value="1"/>
</dbReference>
<dbReference type="InterPro" id="IPR036573">
    <property type="entry name" value="CBM_sf_5/12"/>
</dbReference>
<dbReference type="GO" id="GO:0008061">
    <property type="term" value="F:chitin binding"/>
    <property type="evidence" value="ECO:0007669"/>
    <property type="project" value="InterPro"/>
</dbReference>
<keyword evidence="4 9" id="KW-0378">Hydrolase</keyword>
<evidence type="ECO:0000256" key="11">
    <source>
        <dbReference type="SAM" id="SignalP"/>
    </source>
</evidence>
<dbReference type="Pfam" id="PF02839">
    <property type="entry name" value="CBM_5_12"/>
    <property type="match status" value="2"/>
</dbReference>
<evidence type="ECO:0000256" key="2">
    <source>
        <dbReference type="ARBA" id="ARBA00009121"/>
    </source>
</evidence>
<dbReference type="Gene3D" id="3.20.20.80">
    <property type="entry name" value="Glycosidases"/>
    <property type="match status" value="1"/>
</dbReference>
<dbReference type="AlphaFoldDB" id="A0A455VND9"/>
<dbReference type="SUPFAM" id="SSF54556">
    <property type="entry name" value="Chitinase insertion domain"/>
    <property type="match status" value="1"/>
</dbReference>
<gene>
    <name evidence="13" type="ORF">MRY18106EAS_13750</name>
</gene>
<evidence type="ECO:0000256" key="5">
    <source>
        <dbReference type="ARBA" id="ARBA00023024"/>
    </source>
</evidence>
<accession>A0A455VND9</accession>
<organism evidence="13">
    <name type="scientific">Enterobacter asburiae</name>
    <dbReference type="NCBI Taxonomy" id="61645"/>
    <lineage>
        <taxon>Bacteria</taxon>
        <taxon>Pseudomonadati</taxon>
        <taxon>Pseudomonadota</taxon>
        <taxon>Gammaproteobacteria</taxon>
        <taxon>Enterobacterales</taxon>
        <taxon>Enterobacteriaceae</taxon>
        <taxon>Enterobacter</taxon>
        <taxon>Enterobacter cloacae complex</taxon>
    </lineage>
</organism>
<evidence type="ECO:0000313" key="13">
    <source>
        <dbReference type="EMBL" id="BBI94843.1"/>
    </source>
</evidence>
<dbReference type="SUPFAM" id="SSF51445">
    <property type="entry name" value="(Trans)glycosidases"/>
    <property type="match status" value="1"/>
</dbReference>
<dbReference type="SMART" id="SM00089">
    <property type="entry name" value="PKD"/>
    <property type="match status" value="3"/>
</dbReference>
<protein>
    <recommendedName>
        <fullName evidence="3">chitinase</fullName>
        <ecNumber evidence="3">3.2.1.14</ecNumber>
    </recommendedName>
</protein>
<feature type="compositionally biased region" description="Polar residues" evidence="10">
    <location>
        <begin position="765"/>
        <end position="798"/>
    </location>
</feature>
<keyword evidence="7 9" id="KW-0326">Glycosidase</keyword>
<evidence type="ECO:0000256" key="4">
    <source>
        <dbReference type="ARBA" id="ARBA00022801"/>
    </source>
</evidence>
<dbReference type="PANTHER" id="PTHR11177:SF317">
    <property type="entry name" value="CHITINASE 12-RELATED"/>
    <property type="match status" value="1"/>
</dbReference>
<dbReference type="InterPro" id="IPR001579">
    <property type="entry name" value="Glyco_hydro_18_chit_AS"/>
</dbReference>
<keyword evidence="6" id="KW-0119">Carbohydrate metabolism</keyword>
<dbReference type="Gene3D" id="2.10.10.20">
    <property type="entry name" value="Carbohydrate-binding module superfamily 5/12"/>
    <property type="match status" value="2"/>
</dbReference>
<dbReference type="InterPro" id="IPR017853">
    <property type="entry name" value="GH"/>
</dbReference>
<dbReference type="CDD" id="cd06548">
    <property type="entry name" value="GH18_chitinase"/>
    <property type="match status" value="1"/>
</dbReference>
<dbReference type="CDD" id="cd02848">
    <property type="entry name" value="E_set_Chitinase_N"/>
    <property type="match status" value="1"/>
</dbReference>
<dbReference type="InterPro" id="IPR013783">
    <property type="entry name" value="Ig-like_fold"/>
</dbReference>
<dbReference type="CDD" id="cd00146">
    <property type="entry name" value="PKD"/>
    <property type="match status" value="1"/>
</dbReference>
<dbReference type="InterPro" id="IPR003610">
    <property type="entry name" value="CBM5/12"/>
</dbReference>
<keyword evidence="11" id="KW-0732">Signal</keyword>
<dbReference type="InterPro" id="IPR050314">
    <property type="entry name" value="Glycosyl_Hydrlase_18"/>
</dbReference>
<dbReference type="InterPro" id="IPR035986">
    <property type="entry name" value="PKD_dom_sf"/>
</dbReference>